<gene>
    <name evidence="2" type="ORF">NEMBOFW57_000180</name>
</gene>
<organism evidence="2 3">
    <name type="scientific">Staphylotrichum longicolle</name>
    <dbReference type="NCBI Taxonomy" id="669026"/>
    <lineage>
        <taxon>Eukaryota</taxon>
        <taxon>Fungi</taxon>
        <taxon>Dikarya</taxon>
        <taxon>Ascomycota</taxon>
        <taxon>Pezizomycotina</taxon>
        <taxon>Sordariomycetes</taxon>
        <taxon>Sordariomycetidae</taxon>
        <taxon>Sordariales</taxon>
        <taxon>Chaetomiaceae</taxon>
        <taxon>Staphylotrichum</taxon>
    </lineage>
</organism>
<dbReference type="Proteomes" id="UP001197093">
    <property type="component" value="Unassembled WGS sequence"/>
</dbReference>
<evidence type="ECO:0000313" key="2">
    <source>
        <dbReference type="EMBL" id="KAG7290182.1"/>
    </source>
</evidence>
<feature type="compositionally biased region" description="Acidic residues" evidence="1">
    <location>
        <begin position="64"/>
        <end position="79"/>
    </location>
</feature>
<comment type="caution">
    <text evidence="2">The sequence shown here is derived from an EMBL/GenBank/DDBJ whole genome shotgun (WGS) entry which is preliminary data.</text>
</comment>
<sequence length="201" mass="22721">MARRRREPSPSSIKLRHPDRSGPSEKTLLEIAQERGLFDQAKKREEEIGKQAAPIRIPRPQKDDSDDEEDDDGDDDDEVGLSPGAERVFETLLWTMSLSMLHFTLDVLVYHQYSVDRISWPNVWQRFAQAFSGELASPHYCALWRDRANLGVLCSQSSVSSSTSSILTPRTPDSFRVYLHDTKLLCDKPSSSQRASMPAAT</sequence>
<dbReference type="AlphaFoldDB" id="A0AAD4F297"/>
<name>A0AAD4F297_9PEZI</name>
<evidence type="ECO:0000313" key="3">
    <source>
        <dbReference type="Proteomes" id="UP001197093"/>
    </source>
</evidence>
<protein>
    <submittedName>
        <fullName evidence="2">Uncharacterized protein</fullName>
    </submittedName>
</protein>
<reference evidence="2" key="1">
    <citation type="submission" date="2023-02" db="EMBL/GenBank/DDBJ databases">
        <authorList>
            <person name="Palmer J.M."/>
        </authorList>
    </citation>
    <scope>NUCLEOTIDE SEQUENCE</scope>
    <source>
        <strain evidence="2">FW57</strain>
    </source>
</reference>
<dbReference type="PANTHER" id="PTHR37846:SF1">
    <property type="entry name" value="DEACETYLASE-LIKE PROTEIN"/>
    <property type="match status" value="1"/>
</dbReference>
<accession>A0AAD4F297</accession>
<dbReference type="EMBL" id="JAHCVI010000001">
    <property type="protein sequence ID" value="KAG7290182.1"/>
    <property type="molecule type" value="Genomic_DNA"/>
</dbReference>
<proteinExistence type="predicted"/>
<evidence type="ECO:0000256" key="1">
    <source>
        <dbReference type="SAM" id="MobiDB-lite"/>
    </source>
</evidence>
<keyword evidence="3" id="KW-1185">Reference proteome</keyword>
<feature type="region of interest" description="Disordered" evidence="1">
    <location>
        <begin position="1"/>
        <end position="82"/>
    </location>
</feature>
<feature type="compositionally biased region" description="Basic and acidic residues" evidence="1">
    <location>
        <begin position="32"/>
        <end position="49"/>
    </location>
</feature>
<dbReference type="PANTHER" id="PTHR37846">
    <property type="entry name" value="YALI0B21296P"/>
    <property type="match status" value="1"/>
</dbReference>